<evidence type="ECO:0000313" key="2">
    <source>
        <dbReference type="Proteomes" id="UP000296034"/>
    </source>
</evidence>
<dbReference type="Proteomes" id="UP000296034">
    <property type="component" value="Unassembled WGS sequence"/>
</dbReference>
<sequence length="148" mass="17743">MKQVTFYVMKSYYLSNSNLNTNTLLSHLSRKYWYQRKKVLVYCENKIQAIYIDDILWEQPLDAFIPHNIIGEGPNSGAPIEIAWSQNEINLTSYDILINLFFKFSNIFLNFKEIIDFAPYEEDYLKELARVRYKEYRKFGFKLNIILL</sequence>
<dbReference type="GO" id="GO:0032298">
    <property type="term" value="P:positive regulation of DNA-templated DNA replication initiation"/>
    <property type="evidence" value="ECO:0007669"/>
    <property type="project" value="TreeGrafter"/>
</dbReference>
<proteinExistence type="predicted"/>
<dbReference type="InterPro" id="IPR007459">
    <property type="entry name" value="DNA_pol3_chi"/>
</dbReference>
<accession>A0A2P5SY90</accession>
<name>A0A2P5SY90_9GAMM</name>
<organism evidence="1 2">
    <name type="scientific">Candidatus Pantoea edessiphila</name>
    <dbReference type="NCBI Taxonomy" id="2044610"/>
    <lineage>
        <taxon>Bacteria</taxon>
        <taxon>Pseudomonadati</taxon>
        <taxon>Pseudomonadota</taxon>
        <taxon>Gammaproteobacteria</taxon>
        <taxon>Enterobacterales</taxon>
        <taxon>Erwiniaceae</taxon>
        <taxon>Pantoea</taxon>
    </lineage>
</organism>
<dbReference type="GO" id="GO:0003887">
    <property type="term" value="F:DNA-directed DNA polymerase activity"/>
    <property type="evidence" value="ECO:0007669"/>
    <property type="project" value="InterPro"/>
</dbReference>
<protein>
    <submittedName>
        <fullName evidence="1">DNA polymerase III subunit chi</fullName>
    </submittedName>
</protein>
<dbReference type="InterPro" id="IPR036768">
    <property type="entry name" value="PolIII_chi_sf"/>
</dbReference>
<dbReference type="GO" id="GO:0006260">
    <property type="term" value="P:DNA replication"/>
    <property type="evidence" value="ECO:0007669"/>
    <property type="project" value="InterPro"/>
</dbReference>
<dbReference type="RefSeq" id="WP_136131678.1">
    <property type="nucleotide sequence ID" value="NZ_PDKS01000002.1"/>
</dbReference>
<comment type="caution">
    <text evidence="1">The sequence shown here is derived from an EMBL/GenBank/DDBJ whole genome shotgun (WGS) entry which is preliminary data.</text>
</comment>
<dbReference type="PANTHER" id="PTHR38767">
    <property type="entry name" value="DNA POLYMERASE III SUBUNIT CHI"/>
    <property type="match status" value="1"/>
</dbReference>
<dbReference type="GO" id="GO:0003677">
    <property type="term" value="F:DNA binding"/>
    <property type="evidence" value="ECO:0007669"/>
    <property type="project" value="InterPro"/>
</dbReference>
<dbReference type="Gene3D" id="3.40.50.10110">
    <property type="entry name" value="DNA polymerase III subunit chi"/>
    <property type="match status" value="1"/>
</dbReference>
<dbReference type="Pfam" id="PF04364">
    <property type="entry name" value="DNA_pol3_chi"/>
    <property type="match status" value="1"/>
</dbReference>
<gene>
    <name evidence="1" type="ORF">CRV11_01950</name>
</gene>
<dbReference type="AlphaFoldDB" id="A0A2P5SY90"/>
<dbReference type="OrthoDB" id="5297568at2"/>
<dbReference type="PANTHER" id="PTHR38767:SF1">
    <property type="entry name" value="DNA POLYMERASE III SUBUNIT CHI"/>
    <property type="match status" value="1"/>
</dbReference>
<dbReference type="EMBL" id="PDKS01000002">
    <property type="protein sequence ID" value="PPI87272.1"/>
    <property type="molecule type" value="Genomic_DNA"/>
</dbReference>
<dbReference type="SUPFAM" id="SSF102400">
    <property type="entry name" value="DNA polymerase III chi subunit"/>
    <property type="match status" value="1"/>
</dbReference>
<evidence type="ECO:0000313" key="1">
    <source>
        <dbReference type="EMBL" id="PPI87272.1"/>
    </source>
</evidence>
<reference evidence="1 2" key="1">
    <citation type="journal article" date="2018" name="Genome Biol. Evol.">
        <title>Cladogenesis and Genomic Streamlining in Extracellular Endosymbionts of Tropical Stink Bugs.</title>
        <authorList>
            <person name="Otero-Bravo A."/>
            <person name="Goffredi S."/>
            <person name="Sabree Z.L."/>
        </authorList>
    </citation>
    <scope>NUCLEOTIDE SEQUENCE [LARGE SCALE GENOMIC DNA]</scope>
    <source>
        <strain evidence="1 2">SoET</strain>
    </source>
</reference>